<dbReference type="GO" id="GO:0006633">
    <property type="term" value="P:fatty acid biosynthetic process"/>
    <property type="evidence" value="ECO:0007669"/>
    <property type="project" value="UniProtKB-KW"/>
</dbReference>
<accession>A0A3P3ZLA4</accession>
<dbReference type="GO" id="GO:0008897">
    <property type="term" value="F:holo-[acyl-carrier-protein] synthase activity"/>
    <property type="evidence" value="ECO:0007669"/>
    <property type="project" value="UniProtKB-EC"/>
</dbReference>
<evidence type="ECO:0000259" key="8">
    <source>
        <dbReference type="Pfam" id="PF01648"/>
    </source>
</evidence>
<evidence type="ECO:0000256" key="2">
    <source>
        <dbReference type="ARBA" id="ARBA00022679"/>
    </source>
</evidence>
<protein>
    <submittedName>
        <fullName evidence="9">Holo-(Acyl-carrier-protein) synthase</fullName>
        <ecNumber evidence="9">2.7.8.7</ecNumber>
    </submittedName>
</protein>
<evidence type="ECO:0000256" key="6">
    <source>
        <dbReference type="ARBA" id="ARBA00023098"/>
    </source>
</evidence>
<reference evidence="9" key="1">
    <citation type="submission" date="2018-10" db="EMBL/GenBank/DDBJ databases">
        <authorList>
            <person name="Plewniak F."/>
        </authorList>
    </citation>
    <scope>NUCLEOTIDE SEQUENCE</scope>
</reference>
<evidence type="ECO:0000313" key="9">
    <source>
        <dbReference type="EMBL" id="VAY86566.1"/>
    </source>
</evidence>
<gene>
    <name evidence="9" type="primary">acpS</name>
    <name evidence="9" type="ORF">CARN8_1080003</name>
</gene>
<dbReference type="Pfam" id="PF01648">
    <property type="entry name" value="ACPS"/>
    <property type="match status" value="1"/>
</dbReference>
<keyword evidence="1" id="KW-0444">Lipid biosynthesis</keyword>
<dbReference type="NCBIfam" id="TIGR00556">
    <property type="entry name" value="pantethn_trn"/>
    <property type="match status" value="1"/>
</dbReference>
<feature type="domain" description="4'-phosphopantetheinyl transferase" evidence="8">
    <location>
        <begin position="4"/>
        <end position="92"/>
    </location>
</feature>
<dbReference type="EC" id="2.7.8.7" evidence="9"/>
<dbReference type="Gene3D" id="3.90.470.20">
    <property type="entry name" value="4'-phosphopantetheinyl transferase domain"/>
    <property type="match status" value="1"/>
</dbReference>
<name>A0A3P3ZLA4_9ZZZZ</name>
<keyword evidence="2 9" id="KW-0808">Transferase</keyword>
<dbReference type="SUPFAM" id="SSF56214">
    <property type="entry name" value="4'-phosphopantetheinyl transferase"/>
    <property type="match status" value="1"/>
</dbReference>
<sequence>MILGMGVDLVSLERIDGVWKRHGERFLKYLLTPEEQTEFSRQAAPERFLAKRFAAKEAFSKAVGTGMRAPVLWRSIGTAHNALGAPQLVFEEPLGVWLQARGITRTWLSITDEKSHAFACVVLEGT</sequence>
<keyword evidence="5" id="KW-0460">Magnesium</keyword>
<dbReference type="InterPro" id="IPR004568">
    <property type="entry name" value="Ppantetheine-prot_Trfase_dom"/>
</dbReference>
<proteinExistence type="inferred from homology"/>
<evidence type="ECO:0000256" key="3">
    <source>
        <dbReference type="ARBA" id="ARBA00022723"/>
    </source>
</evidence>
<organism evidence="9">
    <name type="scientific">mine drainage metagenome</name>
    <dbReference type="NCBI Taxonomy" id="410659"/>
    <lineage>
        <taxon>unclassified sequences</taxon>
        <taxon>metagenomes</taxon>
        <taxon>ecological metagenomes</taxon>
    </lineage>
</organism>
<evidence type="ECO:0000256" key="4">
    <source>
        <dbReference type="ARBA" id="ARBA00022832"/>
    </source>
</evidence>
<keyword evidence="7" id="KW-0275">Fatty acid biosynthesis</keyword>
<dbReference type="InterPro" id="IPR037143">
    <property type="entry name" value="4-PPantetheinyl_Trfase_dom_sf"/>
</dbReference>
<keyword evidence="6" id="KW-0443">Lipid metabolism</keyword>
<evidence type="ECO:0000256" key="7">
    <source>
        <dbReference type="ARBA" id="ARBA00023160"/>
    </source>
</evidence>
<dbReference type="NCBIfam" id="TIGR00516">
    <property type="entry name" value="acpS"/>
    <property type="match status" value="1"/>
</dbReference>
<keyword evidence="4" id="KW-0276">Fatty acid metabolism</keyword>
<dbReference type="GO" id="GO:0000287">
    <property type="term" value="F:magnesium ion binding"/>
    <property type="evidence" value="ECO:0007669"/>
    <property type="project" value="InterPro"/>
</dbReference>
<evidence type="ECO:0000256" key="1">
    <source>
        <dbReference type="ARBA" id="ARBA00022516"/>
    </source>
</evidence>
<keyword evidence="3" id="KW-0479">Metal-binding</keyword>
<dbReference type="InterPro" id="IPR008278">
    <property type="entry name" value="4-PPantetheinyl_Trfase_dom"/>
</dbReference>
<dbReference type="HAMAP" id="MF_00101">
    <property type="entry name" value="AcpS"/>
    <property type="match status" value="1"/>
</dbReference>
<dbReference type="AlphaFoldDB" id="A0A3P3ZLA4"/>
<evidence type="ECO:0000256" key="5">
    <source>
        <dbReference type="ARBA" id="ARBA00022842"/>
    </source>
</evidence>
<dbReference type="InterPro" id="IPR002582">
    <property type="entry name" value="ACPS"/>
</dbReference>
<dbReference type="EMBL" id="UOYP01000011">
    <property type="protein sequence ID" value="VAY86566.1"/>
    <property type="molecule type" value="Genomic_DNA"/>
</dbReference>